<reference evidence="1 2" key="1">
    <citation type="journal article" date="2016" name="Mol. Biol. Evol.">
        <title>Comparative Genomics of Early-Diverging Mushroom-Forming Fungi Provides Insights into the Origins of Lignocellulose Decay Capabilities.</title>
        <authorList>
            <person name="Nagy L.G."/>
            <person name="Riley R."/>
            <person name="Tritt A."/>
            <person name="Adam C."/>
            <person name="Daum C."/>
            <person name="Floudas D."/>
            <person name="Sun H."/>
            <person name="Yadav J.S."/>
            <person name="Pangilinan J."/>
            <person name="Larsson K.H."/>
            <person name="Matsuura K."/>
            <person name="Barry K."/>
            <person name="Labutti K."/>
            <person name="Kuo R."/>
            <person name="Ohm R.A."/>
            <person name="Bhattacharya S.S."/>
            <person name="Shirouzu T."/>
            <person name="Yoshinaga Y."/>
            <person name="Martin F.M."/>
            <person name="Grigoriev I.V."/>
            <person name="Hibbett D.S."/>
        </authorList>
    </citation>
    <scope>NUCLEOTIDE SEQUENCE [LARGE SCALE GENOMIC DNA]</scope>
    <source>
        <strain evidence="1 2">CBS 109695</strain>
    </source>
</reference>
<keyword evidence="2" id="KW-1185">Reference proteome</keyword>
<name>A0A166CPD6_9AGAM</name>
<gene>
    <name evidence="1" type="ORF">FIBSPDRAFT_981746</name>
</gene>
<protein>
    <submittedName>
        <fullName evidence="1">Uncharacterized protein</fullName>
    </submittedName>
</protein>
<proteinExistence type="predicted"/>
<dbReference type="Proteomes" id="UP000076532">
    <property type="component" value="Unassembled WGS sequence"/>
</dbReference>
<dbReference type="AlphaFoldDB" id="A0A166CPD6"/>
<sequence length="239" mass="26632">MIFLRSERINTAYTKLRFRRKLNLWLFAGAMDFAIFSTDLPSCEDVMWECESTSEQSYDIVVISFWNSSGYQAACLSNLSSDACHTALLSFPRSMATIALLDGSISLPAVNYLSLCDICPSAFLAVGLHNPIASPFPPSNFVEIVPFQLRRLKNWSGPGTPINNLSERLSHLSKLPMGQLAGDWNSPNQDAGYRSRSFYMLPDLEDGCAGRSPGHFLLGGKSSTMWFLKQPKHRFTALM</sequence>
<organism evidence="1 2">
    <name type="scientific">Athelia psychrophila</name>
    <dbReference type="NCBI Taxonomy" id="1759441"/>
    <lineage>
        <taxon>Eukaryota</taxon>
        <taxon>Fungi</taxon>
        <taxon>Dikarya</taxon>
        <taxon>Basidiomycota</taxon>
        <taxon>Agaricomycotina</taxon>
        <taxon>Agaricomycetes</taxon>
        <taxon>Agaricomycetidae</taxon>
        <taxon>Atheliales</taxon>
        <taxon>Atheliaceae</taxon>
        <taxon>Athelia</taxon>
    </lineage>
</organism>
<accession>A0A166CPD6</accession>
<evidence type="ECO:0000313" key="1">
    <source>
        <dbReference type="EMBL" id="KZP13866.1"/>
    </source>
</evidence>
<evidence type="ECO:0000313" key="2">
    <source>
        <dbReference type="Proteomes" id="UP000076532"/>
    </source>
</evidence>
<dbReference type="EMBL" id="KV417626">
    <property type="protein sequence ID" value="KZP13866.1"/>
    <property type="molecule type" value="Genomic_DNA"/>
</dbReference>